<proteinExistence type="predicted"/>
<accession>A0A9P4KJA0</accession>
<evidence type="ECO:0000313" key="3">
    <source>
        <dbReference type="Proteomes" id="UP000800093"/>
    </source>
</evidence>
<organism evidence="2 3">
    <name type="scientific">Lojkania enalia</name>
    <dbReference type="NCBI Taxonomy" id="147567"/>
    <lineage>
        <taxon>Eukaryota</taxon>
        <taxon>Fungi</taxon>
        <taxon>Dikarya</taxon>
        <taxon>Ascomycota</taxon>
        <taxon>Pezizomycotina</taxon>
        <taxon>Dothideomycetes</taxon>
        <taxon>Pleosporomycetidae</taxon>
        <taxon>Pleosporales</taxon>
        <taxon>Pleosporales incertae sedis</taxon>
        <taxon>Lojkania</taxon>
    </lineage>
</organism>
<gene>
    <name evidence="2" type="ORF">CC78DRAFT_565808</name>
</gene>
<dbReference type="Proteomes" id="UP000800093">
    <property type="component" value="Unassembled WGS sequence"/>
</dbReference>
<keyword evidence="1" id="KW-0732">Signal</keyword>
<dbReference type="EMBL" id="ML986588">
    <property type="protein sequence ID" value="KAF2268024.1"/>
    <property type="molecule type" value="Genomic_DNA"/>
</dbReference>
<protein>
    <submittedName>
        <fullName evidence="2">Uncharacterized protein</fullName>
    </submittedName>
</protein>
<feature type="signal peptide" evidence="1">
    <location>
        <begin position="1"/>
        <end position="25"/>
    </location>
</feature>
<reference evidence="3" key="1">
    <citation type="journal article" date="2020" name="Stud. Mycol.">
        <title>101 Dothideomycetes genomes: A test case for predicting lifestyles and emergence of pathogens.</title>
        <authorList>
            <person name="Haridas S."/>
            <person name="Albert R."/>
            <person name="Binder M."/>
            <person name="Bloem J."/>
            <person name="LaButti K."/>
            <person name="Salamov A."/>
            <person name="Andreopoulos B."/>
            <person name="Baker S."/>
            <person name="Barry K."/>
            <person name="Bills G."/>
            <person name="Bluhm B."/>
            <person name="Cannon C."/>
            <person name="Castanera R."/>
            <person name="Culley D."/>
            <person name="Daum C."/>
            <person name="Ezra D."/>
            <person name="Gonzalez J."/>
            <person name="Henrissat B."/>
            <person name="Kuo A."/>
            <person name="Liang C."/>
            <person name="Lipzen A."/>
            <person name="Lutzoni F."/>
            <person name="Magnuson J."/>
            <person name="Mondo S."/>
            <person name="Nolan M."/>
            <person name="Ohm R."/>
            <person name="Pangilinan J."/>
            <person name="Park H.-J."/>
            <person name="Ramirez L."/>
            <person name="Alfaro M."/>
            <person name="Sun H."/>
            <person name="Tritt A."/>
            <person name="Yoshinaga Y."/>
            <person name="Zwiers L.-H."/>
            <person name="Turgeon B."/>
            <person name="Goodwin S."/>
            <person name="Spatafora J."/>
            <person name="Crous P."/>
            <person name="Grigoriev I."/>
        </authorList>
    </citation>
    <scope>NUCLEOTIDE SEQUENCE [LARGE SCALE GENOMIC DNA]</scope>
    <source>
        <strain evidence="3">CBS 304.66</strain>
    </source>
</reference>
<sequence>MKTFAATFVPFIIAVSALPTSNIQAHIPGDILVCTGENYTGDCTTLSGLPFNECQPLPEPYFKNVGSFKPEAGAFCRITYTADSCTPHGDAFIWPTDGAPNLHQFDDPATGETTNAGSRMTSFLCQQCTGCS</sequence>
<dbReference type="AlphaFoldDB" id="A0A9P4KJA0"/>
<evidence type="ECO:0000313" key="2">
    <source>
        <dbReference type="EMBL" id="KAF2268024.1"/>
    </source>
</evidence>
<dbReference type="OrthoDB" id="2910287at2759"/>
<feature type="chain" id="PRO_5040422618" evidence="1">
    <location>
        <begin position="26"/>
        <end position="132"/>
    </location>
</feature>
<comment type="caution">
    <text evidence="2">The sequence shown here is derived from an EMBL/GenBank/DDBJ whole genome shotgun (WGS) entry which is preliminary data.</text>
</comment>
<keyword evidence="3" id="KW-1185">Reference proteome</keyword>
<evidence type="ECO:0000256" key="1">
    <source>
        <dbReference type="SAM" id="SignalP"/>
    </source>
</evidence>
<name>A0A9P4KJA0_9PLEO</name>